<evidence type="ECO:0000313" key="3">
    <source>
        <dbReference type="Proteomes" id="UP000000383"/>
    </source>
</evidence>
<name>D7DLG9_METV0</name>
<organism evidence="2 3">
    <name type="scientific">Methylotenera versatilis (strain 301)</name>
    <dbReference type="NCBI Taxonomy" id="666681"/>
    <lineage>
        <taxon>Bacteria</taxon>
        <taxon>Pseudomonadati</taxon>
        <taxon>Pseudomonadota</taxon>
        <taxon>Betaproteobacteria</taxon>
        <taxon>Nitrosomonadales</taxon>
        <taxon>Methylophilaceae</taxon>
        <taxon>Methylotenera</taxon>
    </lineage>
</organism>
<dbReference type="InterPro" id="IPR017465">
    <property type="entry name" value="EpsL_proteobac"/>
</dbReference>
<dbReference type="NCBIfam" id="TIGR03014">
    <property type="entry name" value="EpsL"/>
    <property type="match status" value="1"/>
</dbReference>
<evidence type="ECO:0000256" key="1">
    <source>
        <dbReference type="SAM" id="SignalP"/>
    </source>
</evidence>
<dbReference type="InterPro" id="IPR018759">
    <property type="entry name" value="BBP2_2"/>
</dbReference>
<dbReference type="HOGENOM" id="CLU_055127_0_0_4"/>
<reference evidence="2 3" key="2">
    <citation type="journal article" date="2011" name="J. Bacteriol.">
        <title>Genomes of three methylotrophs from a single niche uncover genetic and metabolic divergence of Methylophilaceae.</title>
        <authorList>
            <person name="Lapidus A."/>
            <person name="Clum A."/>
            <person name="Labutti K."/>
            <person name="Kaluzhnaya M.G."/>
            <person name="Lim S."/>
            <person name="Beck D.A."/>
            <person name="Glavina Del Rio T."/>
            <person name="Nolan M."/>
            <person name="Mavromatis K."/>
            <person name="Huntemann M."/>
            <person name="Lucas S."/>
            <person name="Lidstrom M.E."/>
            <person name="Ivanova N."/>
            <person name="Chistoserdova L."/>
        </authorList>
    </citation>
    <scope>NUCLEOTIDE SEQUENCE [LARGE SCALE GENOMIC DNA]</scope>
    <source>
        <strain evidence="2 3">301</strain>
    </source>
</reference>
<dbReference type="KEGG" id="meh:M301_2275"/>
<feature type="signal peptide" evidence="1">
    <location>
        <begin position="1"/>
        <end position="40"/>
    </location>
</feature>
<proteinExistence type="predicted"/>
<dbReference type="STRING" id="666681.M301_2275"/>
<dbReference type="EMBL" id="CP002056">
    <property type="protein sequence ID" value="ADI30640.1"/>
    <property type="molecule type" value="Genomic_DNA"/>
</dbReference>
<dbReference type="AlphaFoldDB" id="D7DLG9"/>
<dbReference type="RefSeq" id="WP_013148948.1">
    <property type="nucleotide sequence ID" value="NC_014207.1"/>
</dbReference>
<evidence type="ECO:0000313" key="2">
    <source>
        <dbReference type="EMBL" id="ADI30640.1"/>
    </source>
</evidence>
<reference evidence="3" key="1">
    <citation type="submission" date="2010-05" db="EMBL/GenBank/DDBJ databases">
        <title>Complete sequence of Methylotenera sp. 301.</title>
        <authorList>
            <person name="Lucas S."/>
            <person name="Copeland A."/>
            <person name="Lapidus A."/>
            <person name="Cheng J.-F."/>
            <person name="Bruce D."/>
            <person name="Goodwin L."/>
            <person name="Pitluck S."/>
            <person name="Clum A."/>
            <person name="Land M."/>
            <person name="Hauser L."/>
            <person name="Kyrpides N."/>
            <person name="Ivanova N."/>
            <person name="Chistoservova L."/>
            <person name="Kalyuzhnaya M."/>
            <person name="Woyke T."/>
        </authorList>
    </citation>
    <scope>NUCLEOTIDE SEQUENCE [LARGE SCALE GENOMIC DNA]</scope>
    <source>
        <strain evidence="3">301</strain>
    </source>
</reference>
<keyword evidence="1" id="KW-0732">Signal</keyword>
<dbReference type="eggNOG" id="COG5338">
    <property type="taxonomic scope" value="Bacteria"/>
</dbReference>
<keyword evidence="3" id="KW-1185">Reference proteome</keyword>
<protein>
    <submittedName>
        <fullName evidence="2">Exopolysaccharide biosynthesis operon protein EpsL</fullName>
    </submittedName>
</protein>
<gene>
    <name evidence="2" type="ordered locus">M301_2275</name>
</gene>
<dbReference type="Pfam" id="PF10082">
    <property type="entry name" value="BBP2_2"/>
    <property type="match status" value="1"/>
</dbReference>
<dbReference type="Proteomes" id="UP000000383">
    <property type="component" value="Chromosome"/>
</dbReference>
<accession>D7DLG9</accession>
<feature type="chain" id="PRO_5003094544" evidence="1">
    <location>
        <begin position="41"/>
        <end position="415"/>
    </location>
</feature>
<sequence length="415" mass="47028" precursor="true">MLHRFKSPFMLCRHNKNALLKFTLVASWLLCQFATISAYADSDDTINFLIGADYRHYDNLFLLPDGQNPGGGAERSDNVLKTNFGIKVDKKYSLQEFKFDYSHIDNKYENADFLNFNSNNYKAVWLWSLTPSLRGNLSSERNVDLIPFLDNRNSNAQNIRTIEMQMFNFDWSPHNVWHLLGGYTKLESVNSQTFLQETSFKLNGGEVGVRYSFPSDSFIALKLRKRNGENQEINLPNQIGKDFSENEAELSALWKLSGKSKLTANLGHNVHADDTYVLRDFSGYFGGFNYSWDASAKLNIGFDVTRKLASYQDFTSSYTVNDVLSIKPTWALTSKVVLGGYASVSKRKFLGDGPLTNLATSTRVDDGITYGVEATWVPRSTMRFGINLQHDERDSNFADRDFSSNTVGLNGQLTF</sequence>